<evidence type="ECO:0000313" key="2">
    <source>
        <dbReference type="Proteomes" id="UP001054837"/>
    </source>
</evidence>
<keyword evidence="2" id="KW-1185">Reference proteome</keyword>
<dbReference type="EMBL" id="BPLQ01005746">
    <property type="protein sequence ID" value="GIY16906.1"/>
    <property type="molecule type" value="Genomic_DNA"/>
</dbReference>
<reference evidence="1 2" key="1">
    <citation type="submission" date="2021-06" db="EMBL/GenBank/DDBJ databases">
        <title>Caerostris darwini draft genome.</title>
        <authorList>
            <person name="Kono N."/>
            <person name="Arakawa K."/>
        </authorList>
    </citation>
    <scope>NUCLEOTIDE SEQUENCE [LARGE SCALE GENOMIC DNA]</scope>
</reference>
<dbReference type="AlphaFoldDB" id="A0AAV4R7D8"/>
<sequence length="127" mass="14491">MKAPLEFSATSTQKYAMSPHGSIQPKTIPKFDFSSHLNVPKFAPTPTTPSKSTPSQTFPFRRRFAVSHILSGIFELANVNVDILLARTNPKHSPREFSFFFRMFVLEQVPEPFLLLPTPFHHSSKRF</sequence>
<dbReference type="Proteomes" id="UP001054837">
    <property type="component" value="Unassembled WGS sequence"/>
</dbReference>
<organism evidence="1 2">
    <name type="scientific">Caerostris darwini</name>
    <dbReference type="NCBI Taxonomy" id="1538125"/>
    <lineage>
        <taxon>Eukaryota</taxon>
        <taxon>Metazoa</taxon>
        <taxon>Ecdysozoa</taxon>
        <taxon>Arthropoda</taxon>
        <taxon>Chelicerata</taxon>
        <taxon>Arachnida</taxon>
        <taxon>Araneae</taxon>
        <taxon>Araneomorphae</taxon>
        <taxon>Entelegynae</taxon>
        <taxon>Araneoidea</taxon>
        <taxon>Araneidae</taxon>
        <taxon>Caerostris</taxon>
    </lineage>
</organism>
<comment type="caution">
    <text evidence="1">The sequence shown here is derived from an EMBL/GenBank/DDBJ whole genome shotgun (WGS) entry which is preliminary data.</text>
</comment>
<protein>
    <submittedName>
        <fullName evidence="1">Uncharacterized protein</fullName>
    </submittedName>
</protein>
<proteinExistence type="predicted"/>
<name>A0AAV4R7D8_9ARAC</name>
<gene>
    <name evidence="1" type="ORF">CDAR_375231</name>
</gene>
<accession>A0AAV4R7D8</accession>
<evidence type="ECO:0000313" key="1">
    <source>
        <dbReference type="EMBL" id="GIY16906.1"/>
    </source>
</evidence>